<sequence>MYLIDTNIWLELLLEQERSKECKIFFEKIDSKLLFISEFSLYSSE</sequence>
<dbReference type="InterPro" id="IPR029060">
    <property type="entry name" value="PIN-like_dom_sf"/>
</dbReference>
<name>C4FIE7_9AQUI</name>
<comment type="caution">
    <text evidence="1">The sequence shown here is derived from an EMBL/GenBank/DDBJ whole genome shotgun (WGS) entry which is preliminary data.</text>
</comment>
<evidence type="ECO:0000313" key="1">
    <source>
        <dbReference type="EMBL" id="EEP61165.1"/>
    </source>
</evidence>
<protein>
    <submittedName>
        <fullName evidence="1">Putative PilT protein domain protein</fullName>
    </submittedName>
</protein>
<gene>
    <name evidence="1" type="ORF">SULYE_0332</name>
</gene>
<proteinExistence type="predicted"/>
<dbReference type="EMBL" id="ABZS01000020">
    <property type="protein sequence ID" value="EEP61165.1"/>
    <property type="molecule type" value="Genomic_DNA"/>
</dbReference>
<reference evidence="1 2" key="1">
    <citation type="submission" date="2009-04" db="EMBL/GenBank/DDBJ databases">
        <authorList>
            <person name="Reysenbach A.-L."/>
            <person name="Heidelberg J.F."/>
            <person name="Nelson W.C."/>
        </authorList>
    </citation>
    <scope>NUCLEOTIDE SEQUENCE [LARGE SCALE GENOMIC DNA]</scope>
    <source>
        <strain evidence="1 2">SS-5</strain>
    </source>
</reference>
<dbReference type="Proteomes" id="UP000005540">
    <property type="component" value="Unassembled WGS sequence"/>
</dbReference>
<organism evidence="1 2">
    <name type="scientific">Sulfurihydrogenibium yellowstonense SS-5</name>
    <dbReference type="NCBI Taxonomy" id="432331"/>
    <lineage>
        <taxon>Bacteria</taxon>
        <taxon>Pseudomonadati</taxon>
        <taxon>Aquificota</taxon>
        <taxon>Aquificia</taxon>
        <taxon>Aquificales</taxon>
        <taxon>Hydrogenothermaceae</taxon>
        <taxon>Sulfurihydrogenibium</taxon>
    </lineage>
</organism>
<dbReference type="AlphaFoldDB" id="C4FIE7"/>
<accession>C4FIE7</accession>
<evidence type="ECO:0000313" key="2">
    <source>
        <dbReference type="Proteomes" id="UP000005540"/>
    </source>
</evidence>
<dbReference type="SUPFAM" id="SSF88723">
    <property type="entry name" value="PIN domain-like"/>
    <property type="match status" value="1"/>
</dbReference>
<keyword evidence="2" id="KW-1185">Reference proteome</keyword>